<dbReference type="EMBL" id="VCGU01000008">
    <property type="protein sequence ID" value="TRY72397.1"/>
    <property type="molecule type" value="Genomic_DNA"/>
</dbReference>
<dbReference type="Proteomes" id="UP000318571">
    <property type="component" value="Chromosome 7"/>
</dbReference>
<keyword evidence="3" id="KW-1185">Reference proteome</keyword>
<evidence type="ECO:0000313" key="3">
    <source>
        <dbReference type="Proteomes" id="UP000318571"/>
    </source>
</evidence>
<protein>
    <recommendedName>
        <fullName evidence="1">CUB domain-containing protein</fullName>
    </recommendedName>
</protein>
<gene>
    <name evidence="2" type="ORF">TCAL_12167</name>
</gene>
<accession>A0A553P3Z2</accession>
<dbReference type="InterPro" id="IPR058698">
    <property type="entry name" value="CUB_metazoa"/>
</dbReference>
<dbReference type="STRING" id="6832.A0A553P3Z2"/>
<dbReference type="PANTHER" id="PTHR33236:SF11">
    <property type="entry name" value="CUB DOMAIN-CONTAINING PROTEIN"/>
    <property type="match status" value="1"/>
</dbReference>
<organism evidence="2 3">
    <name type="scientific">Tigriopus californicus</name>
    <name type="common">Marine copepod</name>
    <dbReference type="NCBI Taxonomy" id="6832"/>
    <lineage>
        <taxon>Eukaryota</taxon>
        <taxon>Metazoa</taxon>
        <taxon>Ecdysozoa</taxon>
        <taxon>Arthropoda</taxon>
        <taxon>Crustacea</taxon>
        <taxon>Multicrustacea</taxon>
        <taxon>Hexanauplia</taxon>
        <taxon>Copepoda</taxon>
        <taxon>Harpacticoida</taxon>
        <taxon>Harpacticidae</taxon>
        <taxon>Tigriopus</taxon>
    </lineage>
</organism>
<feature type="domain" description="CUB" evidence="1">
    <location>
        <begin position="97"/>
        <end position="232"/>
    </location>
</feature>
<dbReference type="AlphaFoldDB" id="A0A553P3Z2"/>
<dbReference type="Pfam" id="PF26080">
    <property type="entry name" value="CUB_animal"/>
    <property type="match status" value="1"/>
</dbReference>
<name>A0A553P3Z2_TIGCA</name>
<dbReference type="PANTHER" id="PTHR33236">
    <property type="entry name" value="INTRAFLAGELLAR TRANSPORT PROTEIN 122 FAMILY PROTEIN-RELATED"/>
    <property type="match status" value="1"/>
</dbReference>
<sequence length="235" mass="24654">MTIFTINGPTNGQVTAGSAVNTEVVLGAVGDCTTDQFSITSPGNVGSPIICGFNTGQHIIVDANDQCHEAVFNLGGGGGFSRSWDIKVTQFSCNEELGATHISNQCYKMCIRRQSGFCAICYVPNFADSSTAITSGNQIPGAINLVGGATLPMMVPVVTQNRICGQVFSSVTGNTVAIAYDAAIANMMISICSQTRPFEINFKSSPDEATMPNREDATAPGGIIGFSLNYQQIPC</sequence>
<evidence type="ECO:0000313" key="2">
    <source>
        <dbReference type="EMBL" id="TRY72397.1"/>
    </source>
</evidence>
<reference evidence="2 3" key="1">
    <citation type="journal article" date="2018" name="Nat. Ecol. Evol.">
        <title>Genomic signatures of mitonuclear coevolution across populations of Tigriopus californicus.</title>
        <authorList>
            <person name="Barreto F.S."/>
            <person name="Watson E.T."/>
            <person name="Lima T.G."/>
            <person name="Willett C.S."/>
            <person name="Edmands S."/>
            <person name="Li W."/>
            <person name="Burton R.S."/>
        </authorList>
    </citation>
    <scope>NUCLEOTIDE SEQUENCE [LARGE SCALE GENOMIC DNA]</scope>
    <source>
        <strain evidence="2 3">San Diego</strain>
    </source>
</reference>
<evidence type="ECO:0000259" key="1">
    <source>
        <dbReference type="Pfam" id="PF26080"/>
    </source>
</evidence>
<proteinExistence type="predicted"/>
<comment type="caution">
    <text evidence="2">The sequence shown here is derived from an EMBL/GenBank/DDBJ whole genome shotgun (WGS) entry which is preliminary data.</text>
</comment>